<dbReference type="STRING" id="29554.MCAN360_0171"/>
<dbReference type="Proteomes" id="UP000031641">
    <property type="component" value="Chromosome"/>
</dbReference>
<evidence type="ECO:0008006" key="3">
    <source>
        <dbReference type="Google" id="ProtNLM"/>
    </source>
</evidence>
<name>A0A077L602_9BACT</name>
<dbReference type="AlphaFoldDB" id="A0A077L602"/>
<dbReference type="PROSITE" id="PS51257">
    <property type="entry name" value="PROKAR_LIPOPROTEIN"/>
    <property type="match status" value="1"/>
</dbReference>
<proteinExistence type="predicted"/>
<dbReference type="EMBL" id="AP014631">
    <property type="protein sequence ID" value="BAP39422.1"/>
    <property type="molecule type" value="Genomic_DNA"/>
</dbReference>
<keyword evidence="2" id="KW-1185">Reference proteome</keyword>
<sequence>MSKFKLISFLTIPITTLVTISCSKKEDFNSKNVEFETNQNQKKSIFNQIIKKEALELKRMMRFFNYSYYSFYKNYDIVQTSIKELIEEQSLSENKKNLEKYYNDFWTEKSGNTFSKLLFEFKSFFEQAIDSLSNLNFYLENFKFDNEAMLNKKENEFKNELKNDFKQYIYNENLILNNDDTLASPPLKNIMNLLKNILSQISLEINKNQHNEFLIKYQEAKNYIYDNINRINLDNNILDLVNSLSENNKKDFFSFQTKKL</sequence>
<reference evidence="2" key="1">
    <citation type="journal article" date="2014" name="Genome Announc.">
        <title>Complete Genome Sequence of Mycoplasma canadense Strain HAZ 360_1 from Bovine Mastitic Milk in Japan.</title>
        <authorList>
            <person name="Hata E."/>
        </authorList>
    </citation>
    <scope>NUCLEOTIDE SEQUENCE [LARGE SCALE GENOMIC DNA]</scope>
    <source>
        <strain evidence="2">HAZ360_1</strain>
    </source>
</reference>
<protein>
    <recommendedName>
        <fullName evidence="3">Lipoprotein</fullName>
    </recommendedName>
</protein>
<dbReference type="RefSeq" id="WP_045433357.1">
    <property type="nucleotide sequence ID" value="NZ_AP014631.1"/>
</dbReference>
<evidence type="ECO:0000313" key="1">
    <source>
        <dbReference type="EMBL" id="BAP39422.1"/>
    </source>
</evidence>
<evidence type="ECO:0000313" key="2">
    <source>
        <dbReference type="Proteomes" id="UP000031641"/>
    </source>
</evidence>
<dbReference type="KEGG" id="mcan:MCAN360_0171"/>
<accession>A0A077L602</accession>
<dbReference type="HOGENOM" id="CLU_1068825_0_0_14"/>
<organism evidence="1 2">
    <name type="scientific">Metamycoplasma canadense</name>
    <dbReference type="NCBI Taxonomy" id="29554"/>
    <lineage>
        <taxon>Bacteria</taxon>
        <taxon>Bacillati</taxon>
        <taxon>Mycoplasmatota</taxon>
        <taxon>Mycoplasmoidales</taxon>
        <taxon>Metamycoplasmataceae</taxon>
        <taxon>Metamycoplasma</taxon>
    </lineage>
</organism>
<gene>
    <name evidence="1" type="ORF">MCAN360_0171</name>
</gene>
<dbReference type="OrthoDB" id="399244at2"/>